<name>A0A1A9UIP2_GLOAU</name>
<dbReference type="GO" id="GO:0042281">
    <property type="term" value="F:dolichyl pyrophosphate Man9GlcNAc2 alpha-1,3-glucosyltransferase activity"/>
    <property type="evidence" value="ECO:0007669"/>
    <property type="project" value="TreeGrafter"/>
</dbReference>
<evidence type="ECO:0000256" key="9">
    <source>
        <dbReference type="ARBA" id="ARBA00023136"/>
    </source>
</evidence>
<evidence type="ECO:0000256" key="7">
    <source>
        <dbReference type="ARBA" id="ARBA00022824"/>
    </source>
</evidence>
<keyword evidence="9 10" id="KW-0472">Membrane</keyword>
<dbReference type="InterPro" id="IPR004856">
    <property type="entry name" value="Glyco_trans_ALG6/ALG8"/>
</dbReference>
<dbReference type="PANTHER" id="PTHR12413:SF1">
    <property type="entry name" value="DOLICHYL PYROPHOSPHATE MAN9GLCNAC2 ALPHA-1,3-GLUCOSYLTRANSFERASE"/>
    <property type="match status" value="1"/>
</dbReference>
<feature type="transmembrane region" description="Helical" evidence="10">
    <location>
        <begin position="151"/>
        <end position="177"/>
    </location>
</feature>
<dbReference type="GO" id="GO:0005789">
    <property type="term" value="C:endoplasmic reticulum membrane"/>
    <property type="evidence" value="ECO:0007669"/>
    <property type="project" value="UniProtKB-SubCell"/>
</dbReference>
<feature type="transmembrane region" description="Helical" evidence="10">
    <location>
        <begin position="92"/>
        <end position="113"/>
    </location>
</feature>
<evidence type="ECO:0000256" key="4">
    <source>
        <dbReference type="ARBA" id="ARBA00022676"/>
    </source>
</evidence>
<organism evidence="11 12">
    <name type="scientific">Glossina austeni</name>
    <name type="common">Savannah tsetse fly</name>
    <dbReference type="NCBI Taxonomy" id="7395"/>
    <lineage>
        <taxon>Eukaryota</taxon>
        <taxon>Metazoa</taxon>
        <taxon>Ecdysozoa</taxon>
        <taxon>Arthropoda</taxon>
        <taxon>Hexapoda</taxon>
        <taxon>Insecta</taxon>
        <taxon>Pterygota</taxon>
        <taxon>Neoptera</taxon>
        <taxon>Endopterygota</taxon>
        <taxon>Diptera</taxon>
        <taxon>Brachycera</taxon>
        <taxon>Muscomorpha</taxon>
        <taxon>Hippoboscoidea</taxon>
        <taxon>Glossinidae</taxon>
        <taxon>Glossina</taxon>
    </lineage>
</organism>
<dbReference type="STRING" id="7395.A0A1A9UIP2"/>
<comment type="pathway">
    <text evidence="2 10">Protein modification; protein glycosylation.</text>
</comment>
<evidence type="ECO:0000256" key="8">
    <source>
        <dbReference type="ARBA" id="ARBA00022989"/>
    </source>
</evidence>
<protein>
    <recommendedName>
        <fullName evidence="10">Alpha-1,3-glucosyltransferase</fullName>
        <ecNumber evidence="10">2.4.1.-</ecNumber>
    </recommendedName>
</protein>
<evidence type="ECO:0000256" key="2">
    <source>
        <dbReference type="ARBA" id="ARBA00004922"/>
    </source>
</evidence>
<keyword evidence="6 10" id="KW-0812">Transmembrane</keyword>
<feature type="transmembrane region" description="Helical" evidence="10">
    <location>
        <begin position="243"/>
        <end position="263"/>
    </location>
</feature>
<evidence type="ECO:0000256" key="3">
    <source>
        <dbReference type="ARBA" id="ARBA00008715"/>
    </source>
</evidence>
<dbReference type="VEuPathDB" id="VectorBase:GAUT006171"/>
<feature type="transmembrane region" description="Helical" evidence="10">
    <location>
        <begin position="220"/>
        <end position="237"/>
    </location>
</feature>
<reference evidence="11" key="1">
    <citation type="submission" date="2020-05" db="UniProtKB">
        <authorList>
            <consortium name="EnsemblMetazoa"/>
        </authorList>
    </citation>
    <scope>IDENTIFICATION</scope>
    <source>
        <strain evidence="11">TTRI</strain>
    </source>
</reference>
<keyword evidence="7 10" id="KW-0256">Endoplasmic reticulum</keyword>
<keyword evidence="12" id="KW-1185">Reference proteome</keyword>
<evidence type="ECO:0000256" key="1">
    <source>
        <dbReference type="ARBA" id="ARBA00004477"/>
    </source>
</evidence>
<evidence type="ECO:0000256" key="10">
    <source>
        <dbReference type="RuleBase" id="RU363110"/>
    </source>
</evidence>
<dbReference type="EC" id="2.4.1.-" evidence="10"/>
<accession>A0A1A9UIP2</accession>
<keyword evidence="4 10" id="KW-0328">Glycosyltransferase</keyword>
<dbReference type="Pfam" id="PF03155">
    <property type="entry name" value="Alg6_Alg8"/>
    <property type="match status" value="1"/>
</dbReference>
<evidence type="ECO:0000256" key="5">
    <source>
        <dbReference type="ARBA" id="ARBA00022679"/>
    </source>
</evidence>
<comment type="similarity">
    <text evidence="3 10">Belongs to the ALG6/ALG8 glucosyltransferase family.</text>
</comment>
<dbReference type="UniPathway" id="UPA00378"/>
<comment type="subcellular location">
    <subcellularLocation>
        <location evidence="1 10">Endoplasmic reticulum membrane</location>
        <topology evidence="1 10">Multi-pass membrane protein</topology>
    </subcellularLocation>
</comment>
<evidence type="ECO:0000256" key="6">
    <source>
        <dbReference type="ARBA" id="ARBA00022692"/>
    </source>
</evidence>
<keyword evidence="8 10" id="KW-1133">Transmembrane helix</keyword>
<comment type="caution">
    <text evidence="10">Lacks conserved residue(s) required for the propagation of feature annotation.</text>
</comment>
<keyword evidence="5 10" id="KW-0808">Transferase</keyword>
<proteinExistence type="inferred from homology"/>
<feature type="transmembrane region" description="Helical" evidence="10">
    <location>
        <begin position="183"/>
        <end position="200"/>
    </location>
</feature>
<dbReference type="PANTHER" id="PTHR12413">
    <property type="entry name" value="DOLICHYL GLYCOSYLTRANSFERASE"/>
    <property type="match status" value="1"/>
</dbReference>
<evidence type="ECO:0000313" key="12">
    <source>
        <dbReference type="Proteomes" id="UP000078200"/>
    </source>
</evidence>
<dbReference type="AlphaFoldDB" id="A0A1A9UIP2"/>
<dbReference type="EnsemblMetazoa" id="GAUT006171-RA">
    <property type="protein sequence ID" value="GAUT006171-PA"/>
    <property type="gene ID" value="GAUT006171"/>
</dbReference>
<sequence>MSAITSSPIKLMRETRTRFSKRLMKFLKIACVVTLTFLALWMPWLTSLDSLISTASRLFPLSRGVFEDKVANIWCSLNVIYKFRNKFLNTQMALICLVTTLFAALPTNFNLFACGKKETFLYSLQNTATAFFLFSFQVHEKSILLVAMPSICLYGFMPFAVTCFLKVSILSILPLIMKDGLTIAYFSLIVGYNAILNGFLAKQESERHISSTRLQRLIKILDFLILIASLAALWIPPPSHLPHLWAVIISVTCCGFFVIFFLMGHIYQFNYWTTIVKIILNKKI</sequence>
<evidence type="ECO:0000313" key="11">
    <source>
        <dbReference type="EnsemblMetazoa" id="GAUT006171-PA"/>
    </source>
</evidence>
<dbReference type="Proteomes" id="UP000078200">
    <property type="component" value="Unassembled WGS sequence"/>
</dbReference>